<dbReference type="InterPro" id="IPR023606">
    <property type="entry name" value="CoA-Trfase_III_dom_1_sf"/>
</dbReference>
<evidence type="ECO:0000256" key="2">
    <source>
        <dbReference type="SAM" id="MobiDB-lite"/>
    </source>
</evidence>
<keyword evidence="4" id="KW-1185">Reference proteome</keyword>
<accession>A0ABV1KI17</accession>
<dbReference type="EC" id="2.8.3.-" evidence="3"/>
<evidence type="ECO:0000256" key="1">
    <source>
        <dbReference type="ARBA" id="ARBA00022679"/>
    </source>
</evidence>
<dbReference type="PANTHER" id="PTHR48207">
    <property type="entry name" value="SUCCINATE--HYDROXYMETHYLGLUTARATE COA-TRANSFERASE"/>
    <property type="match status" value="1"/>
</dbReference>
<dbReference type="RefSeq" id="WP_349300881.1">
    <property type="nucleotide sequence ID" value="NZ_JBEDNQ010000012.1"/>
</dbReference>
<dbReference type="Gene3D" id="3.30.1540.10">
    <property type="entry name" value="formyl-coa transferase, domain 3"/>
    <property type="match status" value="1"/>
</dbReference>
<dbReference type="Pfam" id="PF02515">
    <property type="entry name" value="CoA_transf_3"/>
    <property type="match status" value="1"/>
</dbReference>
<dbReference type="Proteomes" id="UP001494902">
    <property type="component" value="Unassembled WGS sequence"/>
</dbReference>
<dbReference type="InterPro" id="IPR044855">
    <property type="entry name" value="CoA-Trfase_III_dom3_sf"/>
</dbReference>
<dbReference type="InterPro" id="IPR050483">
    <property type="entry name" value="CoA-transferase_III_domain"/>
</dbReference>
<dbReference type="InterPro" id="IPR003673">
    <property type="entry name" value="CoA-Trfase_fam_III"/>
</dbReference>
<comment type="caution">
    <text evidence="3">The sequence shown here is derived from an EMBL/GenBank/DDBJ whole genome shotgun (WGS) entry which is preliminary data.</text>
</comment>
<dbReference type="SUPFAM" id="SSF89796">
    <property type="entry name" value="CoA-transferase family III (CaiB/BaiF)"/>
    <property type="match status" value="1"/>
</dbReference>
<gene>
    <name evidence="3" type="ORF">WIS52_25305</name>
</gene>
<evidence type="ECO:0000313" key="3">
    <source>
        <dbReference type="EMBL" id="MEQ3553806.1"/>
    </source>
</evidence>
<organism evidence="3 4">
    <name type="scientific">Pseudonocardia nematodicida</name>
    <dbReference type="NCBI Taxonomy" id="1206997"/>
    <lineage>
        <taxon>Bacteria</taxon>
        <taxon>Bacillati</taxon>
        <taxon>Actinomycetota</taxon>
        <taxon>Actinomycetes</taxon>
        <taxon>Pseudonocardiales</taxon>
        <taxon>Pseudonocardiaceae</taxon>
        <taxon>Pseudonocardia</taxon>
    </lineage>
</organism>
<dbReference type="EMBL" id="JBEDNQ010000012">
    <property type="protein sequence ID" value="MEQ3553806.1"/>
    <property type="molecule type" value="Genomic_DNA"/>
</dbReference>
<sequence>MQSAPHAPGPLDGVRVLDLSRFIAGPSCAQMLADFGAEVVKVERPDGEDARHHEPYYEGESVYTMLYNRNKFGATLDTRHPDALGILEQLIRWADVVVENYRPGTIEKMGIGYERMTELKPDIILTSISGFGQTGPLSRRALFDAIAQASSGLMDTTGEADGPPTLTGTYIADYVTGYQAALGTFAALMHKERTGEGQRVDVASLDSMFATLGTRLISHLMLGAEMPRNGSRDLLTAPVNVYACADAQMYIQAGTNSLWPKLCHAIGRDELAVDERYRTVPGRMAHVPELEAVVADWARERTAEEISTVLETAGIPFAKVATVPEVAESEQIAARDMVVTSEHPKLGTIRMPGNPIKMEKSPPTVRKAPPTVGEDNEHVYRTILGMDDAELERLRSSGAV</sequence>
<dbReference type="Gene3D" id="3.40.50.10540">
    <property type="entry name" value="Crotonobetainyl-coa:carnitine coa-transferase, domain 1"/>
    <property type="match status" value="1"/>
</dbReference>
<dbReference type="PANTHER" id="PTHR48207:SF3">
    <property type="entry name" value="SUCCINATE--HYDROXYMETHYLGLUTARATE COA-TRANSFERASE"/>
    <property type="match status" value="1"/>
</dbReference>
<dbReference type="GO" id="GO:0016740">
    <property type="term" value="F:transferase activity"/>
    <property type="evidence" value="ECO:0007669"/>
    <property type="project" value="UniProtKB-KW"/>
</dbReference>
<name>A0ABV1KI17_9PSEU</name>
<keyword evidence="1 3" id="KW-0808">Transferase</keyword>
<feature type="region of interest" description="Disordered" evidence="2">
    <location>
        <begin position="345"/>
        <end position="373"/>
    </location>
</feature>
<protein>
    <submittedName>
        <fullName evidence="3">CoA transferase</fullName>
        <ecNumber evidence="3">2.8.3.-</ecNumber>
    </submittedName>
</protein>
<proteinExistence type="predicted"/>
<evidence type="ECO:0000313" key="4">
    <source>
        <dbReference type="Proteomes" id="UP001494902"/>
    </source>
</evidence>
<reference evidence="3 4" key="1">
    <citation type="submission" date="2024-03" db="EMBL/GenBank/DDBJ databases">
        <title>Draft genome sequence of Pseudonocardia nematodicida JCM 31783.</title>
        <authorList>
            <person name="Butdee W."/>
            <person name="Duangmal K."/>
        </authorList>
    </citation>
    <scope>NUCLEOTIDE SEQUENCE [LARGE SCALE GENOMIC DNA]</scope>
    <source>
        <strain evidence="3 4">JCM 31783</strain>
    </source>
</reference>